<gene>
    <name evidence="6" type="ORF">DFR59_103226</name>
</gene>
<evidence type="ECO:0000256" key="1">
    <source>
        <dbReference type="ARBA" id="ARBA00006611"/>
    </source>
</evidence>
<dbReference type="Pfam" id="PF00437">
    <property type="entry name" value="T2SSE"/>
    <property type="match status" value="1"/>
</dbReference>
<evidence type="ECO:0000259" key="4">
    <source>
        <dbReference type="Pfam" id="PF00437"/>
    </source>
</evidence>
<evidence type="ECO:0000313" key="6">
    <source>
        <dbReference type="EMBL" id="RDI44160.1"/>
    </source>
</evidence>
<dbReference type="GO" id="GO:0005886">
    <property type="term" value="C:plasma membrane"/>
    <property type="evidence" value="ECO:0007669"/>
    <property type="project" value="TreeGrafter"/>
</dbReference>
<evidence type="ECO:0000256" key="3">
    <source>
        <dbReference type="ARBA" id="ARBA00022840"/>
    </source>
</evidence>
<name>A0A370GLC5_9BACI</name>
<dbReference type="InterPro" id="IPR001482">
    <property type="entry name" value="T2SS/T4SS_dom"/>
</dbReference>
<keyword evidence="3" id="KW-0067">ATP-binding</keyword>
<dbReference type="PANTHER" id="PTHR30258">
    <property type="entry name" value="TYPE II SECRETION SYSTEM PROTEIN GSPE-RELATED"/>
    <property type="match status" value="1"/>
</dbReference>
<dbReference type="CDD" id="cd01129">
    <property type="entry name" value="PulE-GspE-like"/>
    <property type="match status" value="1"/>
</dbReference>
<dbReference type="RefSeq" id="WP_114745041.1">
    <property type="nucleotide sequence ID" value="NZ_QQAY01000003.1"/>
</dbReference>
<dbReference type="InterPro" id="IPR007831">
    <property type="entry name" value="T2SS_GspE_N"/>
</dbReference>
<feature type="domain" description="Type II secretion system protein GspE N-terminal" evidence="5">
    <location>
        <begin position="58"/>
        <end position="141"/>
    </location>
</feature>
<dbReference type="PANTHER" id="PTHR30258:SF1">
    <property type="entry name" value="PROTEIN TRANSPORT PROTEIN HOFB HOMOLOG"/>
    <property type="match status" value="1"/>
</dbReference>
<dbReference type="SUPFAM" id="SSF160246">
    <property type="entry name" value="EspE N-terminal domain-like"/>
    <property type="match status" value="1"/>
</dbReference>
<sequence length="545" mass="61437">MKERKRLGDLLVEAGIISEGQLHETLEMKKKGQKLGDALVERGFLNEGQLIEVLEFQLGIPHIVLHRYPIDTSLCKLISKEFAMRNFVIPIEKKGQELTVAMNDPMDYFAMDDMQISTGFQIKPVIATKDEIISALHKYYHVNEQYTEEELAAYSQAEEDEAPAVKIVNQILSSGVQLKASDIHIDPHETKVLIRYRVDGILKTERVIAKAVYPSLVARIKILGNMNITESRLPQDGRIKMDIHRTNVDLRISILPTVDGEKIVIRILNLDNVVKKISQIGFNKMNIQNYIKLIEKPSGLILMTGPTGSGKTSTLYSSLNHLNSEKVNIVTIEDPVEYILDGINQVQVNPQIGLTFANGLRSILRQDPNIIMIGEIRDHETAEIAVRSALTGHLVLSTMHTNSAISTIPRLLDMDIEPYLVVSALSGVVAQRLVRLICSDCKEEYEPTDMEKKLFERRGLTVQKLYQGKGCNSCQKTGFRGRMALHELLVFDDDMRSLLYNNKSMQEIKMNALKKGMLFLIDDGLLKAKLGFTTINEILRVAMEE</sequence>
<dbReference type="Proteomes" id="UP000255326">
    <property type="component" value="Unassembled WGS sequence"/>
</dbReference>
<evidence type="ECO:0000313" key="7">
    <source>
        <dbReference type="Proteomes" id="UP000255326"/>
    </source>
</evidence>
<dbReference type="OrthoDB" id="9808272at2"/>
<dbReference type="InterPro" id="IPR037257">
    <property type="entry name" value="T2SS_E_N_sf"/>
</dbReference>
<feature type="domain" description="Bacterial type II secretion system protein E" evidence="4">
    <location>
        <begin position="158"/>
        <end position="540"/>
    </location>
</feature>
<dbReference type="GO" id="GO:0005524">
    <property type="term" value="F:ATP binding"/>
    <property type="evidence" value="ECO:0007669"/>
    <property type="project" value="UniProtKB-KW"/>
</dbReference>
<comment type="similarity">
    <text evidence="1">Belongs to the GSP E family.</text>
</comment>
<dbReference type="GO" id="GO:0016887">
    <property type="term" value="F:ATP hydrolysis activity"/>
    <property type="evidence" value="ECO:0007669"/>
    <property type="project" value="TreeGrafter"/>
</dbReference>
<organism evidence="6 7">
    <name type="scientific">Falsibacillus pallidus</name>
    <dbReference type="NCBI Taxonomy" id="493781"/>
    <lineage>
        <taxon>Bacteria</taxon>
        <taxon>Bacillati</taxon>
        <taxon>Bacillota</taxon>
        <taxon>Bacilli</taxon>
        <taxon>Bacillales</taxon>
        <taxon>Bacillaceae</taxon>
        <taxon>Falsibacillus</taxon>
    </lineage>
</organism>
<dbReference type="FunFam" id="3.30.300.160:FF:000002">
    <property type="entry name" value="Type II secretion system protein E"/>
    <property type="match status" value="1"/>
</dbReference>
<dbReference type="Gene3D" id="3.30.450.90">
    <property type="match status" value="1"/>
</dbReference>
<comment type="caution">
    <text evidence="6">The sequence shown here is derived from an EMBL/GenBank/DDBJ whole genome shotgun (WGS) entry which is preliminary data.</text>
</comment>
<dbReference type="EMBL" id="QQAY01000003">
    <property type="protein sequence ID" value="RDI44160.1"/>
    <property type="molecule type" value="Genomic_DNA"/>
</dbReference>
<dbReference type="AlphaFoldDB" id="A0A370GLC5"/>
<reference evidence="6 7" key="1">
    <citation type="submission" date="2018-07" db="EMBL/GenBank/DDBJ databases">
        <title>Genomic Encyclopedia of Type Strains, Phase IV (KMG-IV): sequencing the most valuable type-strain genomes for metagenomic binning, comparative biology and taxonomic classification.</title>
        <authorList>
            <person name="Goeker M."/>
        </authorList>
    </citation>
    <scope>NUCLEOTIDE SEQUENCE [LARGE SCALE GENOMIC DNA]</scope>
    <source>
        <strain evidence="6 7">DSM 25281</strain>
    </source>
</reference>
<keyword evidence="2" id="KW-0547">Nucleotide-binding</keyword>
<dbReference type="Gene3D" id="3.40.50.300">
    <property type="entry name" value="P-loop containing nucleotide triphosphate hydrolases"/>
    <property type="match status" value="1"/>
</dbReference>
<dbReference type="FunFam" id="3.40.50.300:FF:000398">
    <property type="entry name" value="Type IV pilus assembly ATPase PilB"/>
    <property type="match status" value="1"/>
</dbReference>
<dbReference type="Gene3D" id="3.30.300.160">
    <property type="entry name" value="Type II secretion system, protein E, N-terminal domain"/>
    <property type="match status" value="1"/>
</dbReference>
<dbReference type="SUPFAM" id="SSF52540">
    <property type="entry name" value="P-loop containing nucleoside triphosphate hydrolases"/>
    <property type="match status" value="1"/>
</dbReference>
<dbReference type="InterPro" id="IPR027417">
    <property type="entry name" value="P-loop_NTPase"/>
</dbReference>
<dbReference type="Pfam" id="PF05157">
    <property type="entry name" value="MshEN"/>
    <property type="match status" value="1"/>
</dbReference>
<evidence type="ECO:0000256" key="2">
    <source>
        <dbReference type="ARBA" id="ARBA00022741"/>
    </source>
</evidence>
<keyword evidence="7" id="KW-1185">Reference proteome</keyword>
<protein>
    <submittedName>
        <fullName evidence="6">Type IV pilus assembly protein PilB</fullName>
    </submittedName>
</protein>
<evidence type="ECO:0000259" key="5">
    <source>
        <dbReference type="Pfam" id="PF05157"/>
    </source>
</evidence>
<proteinExistence type="inferred from homology"/>
<accession>A0A370GLC5</accession>